<dbReference type="GO" id="GO:0051287">
    <property type="term" value="F:NAD binding"/>
    <property type="evidence" value="ECO:0007669"/>
    <property type="project" value="InterPro"/>
</dbReference>
<dbReference type="STRING" id="46731.A0A3M6T8M1"/>
<dbReference type="InterPro" id="IPR006140">
    <property type="entry name" value="D-isomer_DH_NAD-bd"/>
</dbReference>
<organism evidence="6 7">
    <name type="scientific">Pocillopora damicornis</name>
    <name type="common">Cauliflower coral</name>
    <name type="synonym">Millepora damicornis</name>
    <dbReference type="NCBI Taxonomy" id="46731"/>
    <lineage>
        <taxon>Eukaryota</taxon>
        <taxon>Metazoa</taxon>
        <taxon>Cnidaria</taxon>
        <taxon>Anthozoa</taxon>
        <taxon>Hexacorallia</taxon>
        <taxon>Scleractinia</taxon>
        <taxon>Astrocoeniina</taxon>
        <taxon>Pocilloporidae</taxon>
        <taxon>Pocillopora</taxon>
    </lineage>
</organism>
<dbReference type="SUPFAM" id="SSF52283">
    <property type="entry name" value="Formate/glycerate dehydrogenase catalytic domain-like"/>
    <property type="match status" value="1"/>
</dbReference>
<dbReference type="InterPro" id="IPR036291">
    <property type="entry name" value="NAD(P)-bd_dom_sf"/>
</dbReference>
<name>A0A3M6T8M1_POCDA</name>
<dbReference type="GO" id="GO:0016618">
    <property type="term" value="F:hydroxypyruvate reductase [NAD(P)H] activity"/>
    <property type="evidence" value="ECO:0007669"/>
    <property type="project" value="TreeGrafter"/>
</dbReference>
<feature type="domain" description="D-isomer specific 2-hydroxyacid dehydrogenase NAD-binding" evidence="5">
    <location>
        <begin position="121"/>
        <end position="301"/>
    </location>
</feature>
<evidence type="ECO:0000256" key="1">
    <source>
        <dbReference type="ARBA" id="ARBA00005854"/>
    </source>
</evidence>
<dbReference type="GO" id="GO:0005829">
    <property type="term" value="C:cytosol"/>
    <property type="evidence" value="ECO:0007669"/>
    <property type="project" value="TreeGrafter"/>
</dbReference>
<dbReference type="GO" id="GO:0030267">
    <property type="term" value="F:glyoxylate reductase (NADPH) activity"/>
    <property type="evidence" value="ECO:0007669"/>
    <property type="project" value="TreeGrafter"/>
</dbReference>
<proteinExistence type="inferred from homology"/>
<comment type="caution">
    <text evidence="6">The sequence shown here is derived from an EMBL/GenBank/DDBJ whole genome shotgun (WGS) entry which is preliminary data.</text>
</comment>
<dbReference type="AlphaFoldDB" id="A0A3M6T8M1"/>
<keyword evidence="7" id="KW-1185">Reference proteome</keyword>
<evidence type="ECO:0000313" key="6">
    <source>
        <dbReference type="EMBL" id="RMX37747.1"/>
    </source>
</evidence>
<dbReference type="FunFam" id="3.40.50.720:FF:000462">
    <property type="entry name" value="Glyoxylate reductase (NADP+)"/>
    <property type="match status" value="1"/>
</dbReference>
<reference evidence="6 7" key="1">
    <citation type="journal article" date="2018" name="Sci. Rep.">
        <title>Comparative analysis of the Pocillopora damicornis genome highlights role of immune system in coral evolution.</title>
        <authorList>
            <person name="Cunning R."/>
            <person name="Bay R.A."/>
            <person name="Gillette P."/>
            <person name="Baker A.C."/>
            <person name="Traylor-Knowles N."/>
        </authorList>
    </citation>
    <scope>NUCLEOTIDE SEQUENCE [LARGE SCALE GENOMIC DNA]</scope>
    <source>
        <strain evidence="6">RSMAS</strain>
        <tissue evidence="6">Whole animal</tissue>
    </source>
</reference>
<evidence type="ECO:0000256" key="2">
    <source>
        <dbReference type="ARBA" id="ARBA00023002"/>
    </source>
</evidence>
<dbReference type="SUPFAM" id="SSF51735">
    <property type="entry name" value="NAD(P)-binding Rossmann-fold domains"/>
    <property type="match status" value="1"/>
</dbReference>
<dbReference type="InterPro" id="IPR050223">
    <property type="entry name" value="D-isomer_2-hydroxyacid_DH"/>
</dbReference>
<protein>
    <recommendedName>
        <fullName evidence="8">D-isomer specific 2-hydroxyacid dehydrogenase NAD-binding domain-containing protein</fullName>
    </recommendedName>
</protein>
<accession>A0A3M6T8M1</accession>
<evidence type="ECO:0000313" key="7">
    <source>
        <dbReference type="Proteomes" id="UP000275408"/>
    </source>
</evidence>
<evidence type="ECO:0000259" key="4">
    <source>
        <dbReference type="Pfam" id="PF00389"/>
    </source>
</evidence>
<keyword evidence="2 3" id="KW-0560">Oxidoreductase</keyword>
<comment type="similarity">
    <text evidence="1 3">Belongs to the D-isomer specific 2-hydroxyacid dehydrogenase family.</text>
</comment>
<dbReference type="EMBL" id="RCHS01004086">
    <property type="protein sequence ID" value="RMX37747.1"/>
    <property type="molecule type" value="Genomic_DNA"/>
</dbReference>
<dbReference type="InterPro" id="IPR006139">
    <property type="entry name" value="D-isomer_2_OHA_DH_cat_dom"/>
</dbReference>
<feature type="domain" description="D-isomer specific 2-hydroxyacid dehydrogenase catalytic" evidence="4">
    <location>
        <begin position="63"/>
        <end position="333"/>
    </location>
</feature>
<dbReference type="Pfam" id="PF02826">
    <property type="entry name" value="2-Hacid_dh_C"/>
    <property type="match status" value="1"/>
</dbReference>
<dbReference type="PANTHER" id="PTHR10996:SF257">
    <property type="entry name" value="GLYOXYLATE REDUCTASE 1"/>
    <property type="match status" value="1"/>
</dbReference>
<evidence type="ECO:0008006" key="8">
    <source>
        <dbReference type="Google" id="ProtNLM"/>
    </source>
</evidence>
<dbReference type="PANTHER" id="PTHR10996">
    <property type="entry name" value="2-HYDROXYACID DEHYDROGENASE-RELATED"/>
    <property type="match status" value="1"/>
</dbReference>
<dbReference type="OrthoDB" id="298012at2759"/>
<evidence type="ECO:0000256" key="3">
    <source>
        <dbReference type="RuleBase" id="RU003719"/>
    </source>
</evidence>
<gene>
    <name evidence="6" type="ORF">pdam_00006571</name>
</gene>
<dbReference type="Pfam" id="PF00389">
    <property type="entry name" value="2-Hacid_dh"/>
    <property type="match status" value="1"/>
</dbReference>
<dbReference type="Proteomes" id="UP000275408">
    <property type="component" value="Unassembled WGS sequence"/>
</dbReference>
<sequence>MSSRPLVLCLVPSTSPSPMMLELAERSYKDDFILIHGVKVADLSQNERENVKGIICNDGFRCSKMRVNREIMDLLPNLKAISTPSAGVDHIDVEEATARGIRVGYVPGHFTSDSVAEFALGLLLASARSILLANEIAKSSDAAQLANILRSLPSSQVTGSTLGIVGFGNIGRALTERAKGFKMNILYHCRTRKEELEKSSGATFCLELKELLTASDFVVLCLPLTPETTNFISAEELRIMKSTATLINVGRGGTVNHDDLTVALQRGVIKAAALDVTDPPVLPKDHPLFNMSNVIITPHVAYLTTNVQQLRCSTSLDNLKAGVKDEELLYSVN</sequence>
<dbReference type="Gene3D" id="3.40.50.720">
    <property type="entry name" value="NAD(P)-binding Rossmann-like Domain"/>
    <property type="match status" value="2"/>
</dbReference>
<evidence type="ECO:0000259" key="5">
    <source>
        <dbReference type="Pfam" id="PF02826"/>
    </source>
</evidence>